<name>A0ABR3DU04_NEUIN</name>
<feature type="signal peptide" evidence="1">
    <location>
        <begin position="1"/>
        <end position="23"/>
    </location>
</feature>
<evidence type="ECO:0008006" key="4">
    <source>
        <dbReference type="Google" id="ProtNLM"/>
    </source>
</evidence>
<dbReference type="EMBL" id="JAVLET010000001">
    <property type="protein sequence ID" value="KAL0476159.1"/>
    <property type="molecule type" value="Genomic_DNA"/>
</dbReference>
<evidence type="ECO:0000313" key="3">
    <source>
        <dbReference type="Proteomes" id="UP001451303"/>
    </source>
</evidence>
<organism evidence="2 3">
    <name type="scientific">Neurospora intermedia</name>
    <dbReference type="NCBI Taxonomy" id="5142"/>
    <lineage>
        <taxon>Eukaryota</taxon>
        <taxon>Fungi</taxon>
        <taxon>Dikarya</taxon>
        <taxon>Ascomycota</taxon>
        <taxon>Pezizomycotina</taxon>
        <taxon>Sordariomycetes</taxon>
        <taxon>Sordariomycetidae</taxon>
        <taxon>Sordariales</taxon>
        <taxon>Sordariaceae</taxon>
        <taxon>Neurospora</taxon>
    </lineage>
</organism>
<keyword evidence="3" id="KW-1185">Reference proteome</keyword>
<sequence>MGTTCWLLHFHIVFLCWFSRCTGFANSSMVYSPLILVPLWRVPRTRTRTRTRAPWRTIAPGVVHGIKSITGMVSRFCLTIRNPIDGHHHTGPWVLRYQPL</sequence>
<feature type="chain" id="PRO_5045125035" description="Secreted protein" evidence="1">
    <location>
        <begin position="24"/>
        <end position="100"/>
    </location>
</feature>
<dbReference type="Proteomes" id="UP001451303">
    <property type="component" value="Unassembled WGS sequence"/>
</dbReference>
<evidence type="ECO:0000256" key="1">
    <source>
        <dbReference type="SAM" id="SignalP"/>
    </source>
</evidence>
<comment type="caution">
    <text evidence="2">The sequence shown here is derived from an EMBL/GenBank/DDBJ whole genome shotgun (WGS) entry which is preliminary data.</text>
</comment>
<gene>
    <name evidence="2" type="ORF">QR685DRAFT_70787</name>
</gene>
<proteinExistence type="predicted"/>
<reference evidence="2 3" key="1">
    <citation type="submission" date="2023-09" db="EMBL/GenBank/DDBJ databases">
        <title>Multi-omics analysis of a traditional fermented food reveals byproduct-associated fungal strains for waste-to-food upcycling.</title>
        <authorList>
            <consortium name="Lawrence Berkeley National Laboratory"/>
            <person name="Rekdal V.M."/>
            <person name="Villalobos-Escobedo J.M."/>
            <person name="Rodriguez-Valeron N."/>
            <person name="Garcia M.O."/>
            <person name="Vasquez D.P."/>
            <person name="Damayanti I."/>
            <person name="Sorensen P.M."/>
            <person name="Baidoo E.E."/>
            <person name="De Carvalho A.C."/>
            <person name="Riley R."/>
            <person name="Lipzen A."/>
            <person name="He G."/>
            <person name="Yan M."/>
            <person name="Haridas S."/>
            <person name="Daum C."/>
            <person name="Yoshinaga Y."/>
            <person name="Ng V."/>
            <person name="Grigoriev I.V."/>
            <person name="Munk R."/>
            <person name="Nuraida L."/>
            <person name="Wijaya C.H."/>
            <person name="Morales P.-C."/>
            <person name="Keasling J.D."/>
        </authorList>
    </citation>
    <scope>NUCLEOTIDE SEQUENCE [LARGE SCALE GENOMIC DNA]</scope>
    <source>
        <strain evidence="2 3">FGSC 2613</strain>
    </source>
</reference>
<accession>A0ABR3DU04</accession>
<keyword evidence="1" id="KW-0732">Signal</keyword>
<evidence type="ECO:0000313" key="2">
    <source>
        <dbReference type="EMBL" id="KAL0476159.1"/>
    </source>
</evidence>
<protein>
    <recommendedName>
        <fullName evidence="4">Secreted protein</fullName>
    </recommendedName>
</protein>